<keyword evidence="3" id="KW-1185">Reference proteome</keyword>
<accession>A0A834JG34</accession>
<protein>
    <submittedName>
        <fullName evidence="2">Uncharacterized protein</fullName>
    </submittedName>
</protein>
<feature type="compositionally biased region" description="Basic and acidic residues" evidence="1">
    <location>
        <begin position="92"/>
        <end position="106"/>
    </location>
</feature>
<dbReference type="EMBL" id="JACSEA010000012">
    <property type="protein sequence ID" value="KAF7388003.1"/>
    <property type="molecule type" value="Genomic_DNA"/>
</dbReference>
<name>A0A834JG34_VESVU</name>
<evidence type="ECO:0000313" key="3">
    <source>
        <dbReference type="Proteomes" id="UP000614350"/>
    </source>
</evidence>
<dbReference type="Proteomes" id="UP000614350">
    <property type="component" value="Unassembled WGS sequence"/>
</dbReference>
<feature type="region of interest" description="Disordered" evidence="1">
    <location>
        <begin position="92"/>
        <end position="136"/>
    </location>
</feature>
<sequence>MNDPTVVLTTASAKLTEDHWHSREILFPHKNRPFFRDLSKISRGAREHPRNLLACVKPLCFEVIYSKIITALEISSEYQGSIVETISLSRKKDVGEKDFTSDKVENSRSTFGTTSEERKSTENGRWTPSKFVPWAA</sequence>
<organism evidence="2 3">
    <name type="scientific">Vespula vulgaris</name>
    <name type="common">Yellow jacket</name>
    <name type="synonym">Wasp</name>
    <dbReference type="NCBI Taxonomy" id="7454"/>
    <lineage>
        <taxon>Eukaryota</taxon>
        <taxon>Metazoa</taxon>
        <taxon>Ecdysozoa</taxon>
        <taxon>Arthropoda</taxon>
        <taxon>Hexapoda</taxon>
        <taxon>Insecta</taxon>
        <taxon>Pterygota</taxon>
        <taxon>Neoptera</taxon>
        <taxon>Endopterygota</taxon>
        <taxon>Hymenoptera</taxon>
        <taxon>Apocrita</taxon>
        <taxon>Aculeata</taxon>
        <taxon>Vespoidea</taxon>
        <taxon>Vespidae</taxon>
        <taxon>Vespinae</taxon>
        <taxon>Vespula</taxon>
    </lineage>
</organism>
<evidence type="ECO:0000313" key="2">
    <source>
        <dbReference type="EMBL" id="KAF7388003.1"/>
    </source>
</evidence>
<dbReference type="AlphaFoldDB" id="A0A834JG34"/>
<proteinExistence type="predicted"/>
<gene>
    <name evidence="2" type="ORF">HZH66_010770</name>
</gene>
<comment type="caution">
    <text evidence="2">The sequence shown here is derived from an EMBL/GenBank/DDBJ whole genome shotgun (WGS) entry which is preliminary data.</text>
</comment>
<reference evidence="2" key="1">
    <citation type="journal article" date="2020" name="G3 (Bethesda)">
        <title>High-Quality Assemblies for Three Invasive Social Wasps from the &lt;i&gt;Vespula&lt;/i&gt; Genus.</title>
        <authorList>
            <person name="Harrop T.W.R."/>
            <person name="Guhlin J."/>
            <person name="McLaughlin G.M."/>
            <person name="Permina E."/>
            <person name="Stockwell P."/>
            <person name="Gilligan J."/>
            <person name="Le Lec M.F."/>
            <person name="Gruber M.A.M."/>
            <person name="Quinn O."/>
            <person name="Lovegrove M."/>
            <person name="Duncan E.J."/>
            <person name="Remnant E.J."/>
            <person name="Van Eeckhoven J."/>
            <person name="Graham B."/>
            <person name="Knapp R.A."/>
            <person name="Langford K.W."/>
            <person name="Kronenberg Z."/>
            <person name="Press M.O."/>
            <person name="Eacker S.M."/>
            <person name="Wilson-Rankin E.E."/>
            <person name="Purcell J."/>
            <person name="Lester P.J."/>
            <person name="Dearden P.K."/>
        </authorList>
    </citation>
    <scope>NUCLEOTIDE SEQUENCE</scope>
    <source>
        <strain evidence="2">Marl-1</strain>
    </source>
</reference>
<evidence type="ECO:0000256" key="1">
    <source>
        <dbReference type="SAM" id="MobiDB-lite"/>
    </source>
</evidence>